<proteinExistence type="predicted"/>
<feature type="transmembrane region" description="Helical" evidence="1">
    <location>
        <begin position="85"/>
        <end position="113"/>
    </location>
</feature>
<gene>
    <name evidence="2" type="ORF">LCGC14_2805150</name>
</gene>
<name>A0A0F9BCV4_9ZZZZ</name>
<dbReference type="EMBL" id="LAZR01052753">
    <property type="protein sequence ID" value="KKK82261.1"/>
    <property type="molecule type" value="Genomic_DNA"/>
</dbReference>
<feature type="transmembrane region" description="Helical" evidence="1">
    <location>
        <begin position="134"/>
        <end position="153"/>
    </location>
</feature>
<keyword evidence="1" id="KW-0472">Membrane</keyword>
<dbReference type="AlphaFoldDB" id="A0A0F9BCV4"/>
<protein>
    <recommendedName>
        <fullName evidence="3">Copper resistance protein D domain-containing protein</fullName>
    </recommendedName>
</protein>
<accession>A0A0F9BCV4</accession>
<comment type="caution">
    <text evidence="2">The sequence shown here is derived from an EMBL/GenBank/DDBJ whole genome shotgun (WGS) entry which is preliminary data.</text>
</comment>
<keyword evidence="1" id="KW-0812">Transmembrane</keyword>
<evidence type="ECO:0000313" key="2">
    <source>
        <dbReference type="EMBL" id="KKK82261.1"/>
    </source>
</evidence>
<evidence type="ECO:0008006" key="3">
    <source>
        <dbReference type="Google" id="ProtNLM"/>
    </source>
</evidence>
<feature type="transmembrane region" description="Helical" evidence="1">
    <location>
        <begin position="12"/>
        <end position="34"/>
    </location>
</feature>
<evidence type="ECO:0000256" key="1">
    <source>
        <dbReference type="SAM" id="Phobius"/>
    </source>
</evidence>
<feature type="transmembrane region" description="Helical" evidence="1">
    <location>
        <begin position="55"/>
        <end position="79"/>
    </location>
</feature>
<organism evidence="2">
    <name type="scientific">marine sediment metagenome</name>
    <dbReference type="NCBI Taxonomy" id="412755"/>
    <lineage>
        <taxon>unclassified sequences</taxon>
        <taxon>metagenomes</taxon>
        <taxon>ecological metagenomes</taxon>
    </lineage>
</organism>
<keyword evidence="1" id="KW-1133">Transmembrane helix</keyword>
<reference evidence="2" key="1">
    <citation type="journal article" date="2015" name="Nature">
        <title>Complex archaea that bridge the gap between prokaryotes and eukaryotes.</title>
        <authorList>
            <person name="Spang A."/>
            <person name="Saw J.H."/>
            <person name="Jorgensen S.L."/>
            <person name="Zaremba-Niedzwiedzka K."/>
            <person name="Martijn J."/>
            <person name="Lind A.E."/>
            <person name="van Eijk R."/>
            <person name="Schleper C."/>
            <person name="Guy L."/>
            <person name="Ettema T.J."/>
        </authorList>
    </citation>
    <scope>NUCLEOTIDE SEQUENCE</scope>
</reference>
<sequence length="154" mass="17395">MDIIIAIIDWLHLIATIIWIGAMIILLLIVIPSVKNSLQNEEISNKFMKSIGKKMTFLVNISIILLIITGIFLGIFLGIKSTDWVILLILKHLTVLIMVVIHICRIKIIAPLLQKKGKENPTSKSYLKLKSLQMNLVWVNLVLGMITLFISVIL</sequence>